<comment type="caution">
    <text evidence="2">The sequence shown here is derived from an EMBL/GenBank/DDBJ whole genome shotgun (WGS) entry which is preliminary data.</text>
</comment>
<dbReference type="AlphaFoldDB" id="A0A7W9KG89"/>
<evidence type="ECO:0008006" key="4">
    <source>
        <dbReference type="Google" id="ProtNLM"/>
    </source>
</evidence>
<accession>A0A7W9KG89</accession>
<organism evidence="2 3">
    <name type="scientific">Kutzneria kofuensis</name>
    <dbReference type="NCBI Taxonomy" id="103725"/>
    <lineage>
        <taxon>Bacteria</taxon>
        <taxon>Bacillati</taxon>
        <taxon>Actinomycetota</taxon>
        <taxon>Actinomycetes</taxon>
        <taxon>Pseudonocardiales</taxon>
        <taxon>Pseudonocardiaceae</taxon>
        <taxon>Kutzneria</taxon>
    </lineage>
</organism>
<evidence type="ECO:0000313" key="2">
    <source>
        <dbReference type="EMBL" id="MBB5891865.1"/>
    </source>
</evidence>
<dbReference type="SUPFAM" id="SSF54236">
    <property type="entry name" value="Ubiquitin-like"/>
    <property type="match status" value="1"/>
</dbReference>
<sequence>MPTTNVPQGPNDEQAGHGGGHPFHVTVRTLAGHQVRETVKPDDKVADLTRKAVKYFINKGELVDGEYALTLPRGGEGELDPTSTLRHAGVREDDVLVLINRKPQVDG</sequence>
<dbReference type="InterPro" id="IPR029071">
    <property type="entry name" value="Ubiquitin-like_domsf"/>
</dbReference>
<dbReference type="Proteomes" id="UP000585638">
    <property type="component" value="Unassembled WGS sequence"/>
</dbReference>
<reference evidence="2 3" key="1">
    <citation type="submission" date="2020-08" db="EMBL/GenBank/DDBJ databases">
        <title>Sequencing the genomes of 1000 actinobacteria strains.</title>
        <authorList>
            <person name="Klenk H.-P."/>
        </authorList>
    </citation>
    <scope>NUCLEOTIDE SEQUENCE [LARGE SCALE GENOMIC DNA]</scope>
    <source>
        <strain evidence="2 3">DSM 43851</strain>
    </source>
</reference>
<protein>
    <recommendedName>
        <fullName evidence="4">Ubiquitin-like domain-containing protein</fullName>
    </recommendedName>
</protein>
<keyword evidence="3" id="KW-1185">Reference proteome</keyword>
<gene>
    <name evidence="2" type="ORF">BJ998_003061</name>
</gene>
<evidence type="ECO:0000256" key="1">
    <source>
        <dbReference type="SAM" id="MobiDB-lite"/>
    </source>
</evidence>
<feature type="region of interest" description="Disordered" evidence="1">
    <location>
        <begin position="1"/>
        <end position="24"/>
    </location>
</feature>
<proteinExistence type="predicted"/>
<name>A0A7W9KG89_9PSEU</name>
<dbReference type="EMBL" id="JACHIR010000001">
    <property type="protein sequence ID" value="MBB5891865.1"/>
    <property type="molecule type" value="Genomic_DNA"/>
</dbReference>
<evidence type="ECO:0000313" key="3">
    <source>
        <dbReference type="Proteomes" id="UP000585638"/>
    </source>
</evidence>
<dbReference type="RefSeq" id="WP_184862271.1">
    <property type="nucleotide sequence ID" value="NZ_BAAAWY010000007.1"/>
</dbReference>